<keyword evidence="4" id="KW-1185">Reference proteome</keyword>
<feature type="region of interest" description="Disordered" evidence="1">
    <location>
        <begin position="133"/>
        <end position="270"/>
    </location>
</feature>
<accession>A0A9P9EQQ4</accession>
<feature type="compositionally biased region" description="Low complexity" evidence="1">
    <location>
        <begin position="219"/>
        <end position="231"/>
    </location>
</feature>
<feature type="compositionally biased region" description="Low complexity" evidence="1">
    <location>
        <begin position="240"/>
        <end position="260"/>
    </location>
</feature>
<protein>
    <submittedName>
        <fullName evidence="3">Uncharacterized protein</fullName>
    </submittedName>
</protein>
<gene>
    <name evidence="3" type="ORF">EDB81DRAFT_760561</name>
</gene>
<reference evidence="3" key="1">
    <citation type="journal article" date="2021" name="Nat. Commun.">
        <title>Genetic determinants of endophytism in the Arabidopsis root mycobiome.</title>
        <authorList>
            <person name="Mesny F."/>
            <person name="Miyauchi S."/>
            <person name="Thiergart T."/>
            <person name="Pickel B."/>
            <person name="Atanasova L."/>
            <person name="Karlsson M."/>
            <person name="Huettel B."/>
            <person name="Barry K.W."/>
            <person name="Haridas S."/>
            <person name="Chen C."/>
            <person name="Bauer D."/>
            <person name="Andreopoulos W."/>
            <person name="Pangilinan J."/>
            <person name="LaButti K."/>
            <person name="Riley R."/>
            <person name="Lipzen A."/>
            <person name="Clum A."/>
            <person name="Drula E."/>
            <person name="Henrissat B."/>
            <person name="Kohler A."/>
            <person name="Grigoriev I.V."/>
            <person name="Martin F.M."/>
            <person name="Hacquard S."/>
        </authorList>
    </citation>
    <scope>NUCLEOTIDE SEQUENCE</scope>
    <source>
        <strain evidence="3">MPI-CAGE-AT-0147</strain>
    </source>
</reference>
<dbReference type="EMBL" id="JAGMUV010000010">
    <property type="protein sequence ID" value="KAH7141707.1"/>
    <property type="molecule type" value="Genomic_DNA"/>
</dbReference>
<comment type="caution">
    <text evidence="3">The sequence shown here is derived from an EMBL/GenBank/DDBJ whole genome shotgun (WGS) entry which is preliminary data.</text>
</comment>
<sequence length="1093" mass="117689">MWSTRLLPILWSLSVLAFAAEDLASTLLDTGIKVVFVYETASNCVPTACGFQTTLHSETTLLHGSEDHTVTYPTVIPQICPTGWENVTYSITETLTGGIKPTANYGKPPPGFTVTTTECHVCGPTPTVVTVTVPDRSKPPLKPTKSVISCTGGGNDTPGLPSITVPAASRSSISASVDTNSGDIPSNSTPLSNPSSSAPSITSPASKDSSILPNPTWLPSPSSFSESTNSPTWTESSNHLSPTGSSSLTSPLQSSDSTPPIMSSNATSTPVSIELPVQTPSCEPKFHLSVVSEDSFNKALIPFTLELSCGTLDVDNYTVLANWVPVVGTSSTAKSIALDSLEDYALLTVVAFEASGWPIFQTFPLLFGSSSLTVQVTDDAGNPVPGATVYANASTYLNVGEVLLTDVDGKVVFENIPSTTISLRAVGSDQSLGVDSIAGGLVTSITITLAPFHAPVDGNDDFDVDNGLSGWTGGTVVDLATKRDVHLVKRASSLVIYTNGQPDVQMARKTFTLADDASSVFIEYQFQTDEVPGGYFGSQFNDYFSVSIQTDDGGSAFVSRSMNELGLGAFIFATGETDWFTAQLDISDDANSVEFIVAVSNVADSAYQSKITVRRVGVCDKCASCTDCPELSKCQDSCKAPALNSCAFYRSCAEETLKCGASGYPLGRGERTCNKFQHIIDKFSDEGEQLVTRGEQCMEQALVDYLTCEASCEAVEGVGLDSLPKCYADNGFCSVKGMDYVYLLSILDDNVYKTKLKEAALSQVDCVENIFDAIDDDIKEKIADAADGNNVVQNVADVLALVGARVFFASVPSGKYLDHDEAIKHVKQVYDTAVTLGQGNANERVMDYYRYPDYNDWRWWYFVGVVNPVWIEIARQYGVVSYVGFKDPASPQINVGFSHLFASMIGVYFHGERSTKSDITGWLGDLYQLYGDWSLSGTASPGQFCVSHFGTTLPGGFKMEDLRQDADAFNIGRALRRGLTPNVAAGFKTVMEGGYAHRFHDFFQNRFDGSAKTAKDACTHYMTTVTDIEAVAARKAFAGYVFPPGFIFPDDKVWDWIAVSGLHNFQVWAVFQFKLYPLDQPRGVHAAAKNFKH</sequence>
<feature type="chain" id="PRO_5040228069" evidence="2">
    <location>
        <begin position="20"/>
        <end position="1093"/>
    </location>
</feature>
<evidence type="ECO:0000256" key="2">
    <source>
        <dbReference type="SAM" id="SignalP"/>
    </source>
</evidence>
<organism evidence="3 4">
    <name type="scientific">Dactylonectria macrodidyma</name>
    <dbReference type="NCBI Taxonomy" id="307937"/>
    <lineage>
        <taxon>Eukaryota</taxon>
        <taxon>Fungi</taxon>
        <taxon>Dikarya</taxon>
        <taxon>Ascomycota</taxon>
        <taxon>Pezizomycotina</taxon>
        <taxon>Sordariomycetes</taxon>
        <taxon>Hypocreomycetidae</taxon>
        <taxon>Hypocreales</taxon>
        <taxon>Nectriaceae</taxon>
        <taxon>Dactylonectria</taxon>
    </lineage>
</organism>
<name>A0A9P9EQQ4_9HYPO</name>
<dbReference type="OrthoDB" id="5062141at2759"/>
<feature type="compositionally biased region" description="Low complexity" evidence="1">
    <location>
        <begin position="184"/>
        <end position="206"/>
    </location>
</feature>
<dbReference type="AlphaFoldDB" id="A0A9P9EQQ4"/>
<dbReference type="Proteomes" id="UP000738349">
    <property type="component" value="Unassembled WGS sequence"/>
</dbReference>
<evidence type="ECO:0000256" key="1">
    <source>
        <dbReference type="SAM" id="MobiDB-lite"/>
    </source>
</evidence>
<feature type="compositionally biased region" description="Polar residues" evidence="1">
    <location>
        <begin position="169"/>
        <end position="183"/>
    </location>
</feature>
<proteinExistence type="predicted"/>
<evidence type="ECO:0000313" key="3">
    <source>
        <dbReference type="EMBL" id="KAH7141707.1"/>
    </source>
</evidence>
<feature type="compositionally biased region" description="Polar residues" evidence="1">
    <location>
        <begin position="261"/>
        <end position="270"/>
    </location>
</feature>
<keyword evidence="2" id="KW-0732">Signal</keyword>
<feature type="signal peptide" evidence="2">
    <location>
        <begin position="1"/>
        <end position="19"/>
    </location>
</feature>
<evidence type="ECO:0000313" key="4">
    <source>
        <dbReference type="Proteomes" id="UP000738349"/>
    </source>
</evidence>